<protein>
    <recommendedName>
        <fullName evidence="4">Phytanoyl-CoA dioxygenase</fullName>
    </recommendedName>
</protein>
<evidence type="ECO:0000256" key="1">
    <source>
        <dbReference type="ARBA" id="ARBA00001962"/>
    </source>
</evidence>
<comment type="caution">
    <text evidence="2">The sequence shown here is derived from an EMBL/GenBank/DDBJ whole genome shotgun (WGS) entry which is preliminary data.</text>
</comment>
<sequence>MSDISVDRSYYSPLADSIAAWQRDYTPGPLTEDEFHQFFEDGFVLKHDLIKRDQLTSVIPSIEGLVDELAQNLYRAGKIQDLHENDDFYKRLTAIEAQFPGACILLHKNGVLPAAIASLWSNETLISIAKQLLGRDIAGHPVWNLRAKVPNQEQTTVPWHQDTACNNISCFILHSLSTSLYLDLDKECWNILQVTAWIPLIDANKENGCLQVLPGGHRLGVTCKHNCCAGGTWYVELPVEEMEKTLNIPVNEKTIVTCEVPFGSVLFLNNLIPHKSMENYSQNIRWSLDLRWQNPNEPNGFYGLKDNILMTKSDDENFKPDWNEWSNINRAKLQEAAVKESIRNEIPELKERQEDDPFDTTISGPWMHNWPIVHHNRHTAKLTANSTSWHKS</sequence>
<accession>A0A820H873</accession>
<dbReference type="Gene3D" id="2.60.120.620">
    <property type="entry name" value="q2cbj1_9rhob like domain"/>
    <property type="match status" value="1"/>
</dbReference>
<proteinExistence type="predicted"/>
<evidence type="ECO:0008006" key="4">
    <source>
        <dbReference type="Google" id="ProtNLM"/>
    </source>
</evidence>
<dbReference type="EMBL" id="CAJOBP010001495">
    <property type="protein sequence ID" value="CAF4288876.1"/>
    <property type="molecule type" value="Genomic_DNA"/>
</dbReference>
<dbReference type="Pfam" id="PF05721">
    <property type="entry name" value="PhyH"/>
    <property type="match status" value="1"/>
</dbReference>
<dbReference type="PANTHER" id="PTHR20883:SF14">
    <property type="entry name" value="PHYTANOYL-COA DIOXYGENASE"/>
    <property type="match status" value="1"/>
</dbReference>
<dbReference type="Proteomes" id="UP000663873">
    <property type="component" value="Unassembled WGS sequence"/>
</dbReference>
<evidence type="ECO:0000313" key="3">
    <source>
        <dbReference type="Proteomes" id="UP000663873"/>
    </source>
</evidence>
<dbReference type="AlphaFoldDB" id="A0A820H873"/>
<comment type="cofactor">
    <cofactor evidence="1">
        <name>Fe cation</name>
        <dbReference type="ChEBI" id="CHEBI:24875"/>
    </cofactor>
</comment>
<dbReference type="PANTHER" id="PTHR20883">
    <property type="entry name" value="PHYTANOYL-COA DIOXYGENASE DOMAIN CONTAINING 1"/>
    <property type="match status" value="1"/>
</dbReference>
<reference evidence="2" key="1">
    <citation type="submission" date="2021-02" db="EMBL/GenBank/DDBJ databases">
        <authorList>
            <person name="Nowell W R."/>
        </authorList>
    </citation>
    <scope>NUCLEOTIDE SEQUENCE</scope>
</reference>
<name>A0A820H873_9BILA</name>
<dbReference type="InterPro" id="IPR008775">
    <property type="entry name" value="Phytyl_CoA_dOase-like"/>
</dbReference>
<dbReference type="SUPFAM" id="SSF51197">
    <property type="entry name" value="Clavaminate synthase-like"/>
    <property type="match status" value="1"/>
</dbReference>
<gene>
    <name evidence="2" type="ORF">UJA718_LOCUS11882</name>
</gene>
<keyword evidence="3" id="KW-1185">Reference proteome</keyword>
<evidence type="ECO:0000313" key="2">
    <source>
        <dbReference type="EMBL" id="CAF4288876.1"/>
    </source>
</evidence>
<organism evidence="2 3">
    <name type="scientific">Rotaria socialis</name>
    <dbReference type="NCBI Taxonomy" id="392032"/>
    <lineage>
        <taxon>Eukaryota</taxon>
        <taxon>Metazoa</taxon>
        <taxon>Spiralia</taxon>
        <taxon>Gnathifera</taxon>
        <taxon>Rotifera</taxon>
        <taxon>Eurotatoria</taxon>
        <taxon>Bdelloidea</taxon>
        <taxon>Philodinida</taxon>
        <taxon>Philodinidae</taxon>
        <taxon>Rotaria</taxon>
    </lineage>
</organism>